<name>A0ABN9YE07_9DINO</name>
<sequence length="327" mass="36947">MAAAPMIQKTEKLRPRGACRAAAGPQTIQRSSTNWRRRYCRWSKSSLIFRCSLYERTGRTWLSWAWRPKALGASRRGQQRRLCGTLWQAERSPISTAECYTTRGVLPRLFAVRATELYAKGRHPPRDPWHFYVGDPSKHSGPAQNNDKSFVDEMAKCIINLGEAVMSLMSPTTDALSASHLDPGSQKPPPPPPGGKVPGTERVPLRLESQPVMEGYYSNSAKGPHSVHEPIKPIGKIGAPAIPVPDYVNVNPDEFATFRNEKGGRSGRMGRPSVRFNLLRRRRDTHARHAQSKRRCRLLCLVGRFHGPHHRDWQPEREVRRTVRSIA</sequence>
<feature type="region of interest" description="Disordered" evidence="1">
    <location>
        <begin position="175"/>
        <end position="201"/>
    </location>
</feature>
<evidence type="ECO:0000256" key="1">
    <source>
        <dbReference type="SAM" id="MobiDB-lite"/>
    </source>
</evidence>
<reference evidence="2" key="1">
    <citation type="submission" date="2023-10" db="EMBL/GenBank/DDBJ databases">
        <authorList>
            <person name="Chen Y."/>
            <person name="Shah S."/>
            <person name="Dougan E. K."/>
            <person name="Thang M."/>
            <person name="Chan C."/>
        </authorList>
    </citation>
    <scope>NUCLEOTIDE SEQUENCE [LARGE SCALE GENOMIC DNA]</scope>
</reference>
<organism evidence="2 3">
    <name type="scientific">Prorocentrum cordatum</name>
    <dbReference type="NCBI Taxonomy" id="2364126"/>
    <lineage>
        <taxon>Eukaryota</taxon>
        <taxon>Sar</taxon>
        <taxon>Alveolata</taxon>
        <taxon>Dinophyceae</taxon>
        <taxon>Prorocentrales</taxon>
        <taxon>Prorocentraceae</taxon>
        <taxon>Prorocentrum</taxon>
    </lineage>
</organism>
<feature type="region of interest" description="Disordered" evidence="1">
    <location>
        <begin position="1"/>
        <end position="23"/>
    </location>
</feature>
<dbReference type="Proteomes" id="UP001189429">
    <property type="component" value="Unassembled WGS sequence"/>
</dbReference>
<feature type="non-terminal residue" evidence="2">
    <location>
        <position position="327"/>
    </location>
</feature>
<protein>
    <submittedName>
        <fullName evidence="2">Uncharacterized protein</fullName>
    </submittedName>
</protein>
<dbReference type="EMBL" id="CAUYUJ010022392">
    <property type="protein sequence ID" value="CAK0910409.1"/>
    <property type="molecule type" value="Genomic_DNA"/>
</dbReference>
<evidence type="ECO:0000313" key="2">
    <source>
        <dbReference type="EMBL" id="CAK0910409.1"/>
    </source>
</evidence>
<evidence type="ECO:0000313" key="3">
    <source>
        <dbReference type="Proteomes" id="UP001189429"/>
    </source>
</evidence>
<keyword evidence="3" id="KW-1185">Reference proteome</keyword>
<accession>A0ABN9YE07</accession>
<proteinExistence type="predicted"/>
<comment type="caution">
    <text evidence="2">The sequence shown here is derived from an EMBL/GenBank/DDBJ whole genome shotgun (WGS) entry which is preliminary data.</text>
</comment>
<feature type="compositionally biased region" description="Pro residues" evidence="1">
    <location>
        <begin position="186"/>
        <end position="195"/>
    </location>
</feature>
<gene>
    <name evidence="2" type="ORF">PCOR1329_LOCUS84604</name>
</gene>